<dbReference type="CDD" id="cd00315">
    <property type="entry name" value="Cyt_C5_DNA_methylase"/>
    <property type="match status" value="1"/>
</dbReference>
<dbReference type="EMBL" id="DP000238">
    <property type="protein sequence ID" value="ABK78249.1"/>
    <property type="molecule type" value="Genomic_DNA"/>
</dbReference>
<dbReference type="KEGG" id="csy:CENSYa_1631"/>
<dbReference type="PROSITE" id="PS00095">
    <property type="entry name" value="C5_MTASE_2"/>
    <property type="match status" value="1"/>
</dbReference>
<dbReference type="PANTHER" id="PTHR46098">
    <property type="entry name" value="TRNA (CYTOSINE(38)-C(5))-METHYLTRANSFERASE"/>
    <property type="match status" value="1"/>
</dbReference>
<dbReference type="InterPro" id="IPR018117">
    <property type="entry name" value="C5_DNA_meth_AS"/>
</dbReference>
<dbReference type="AlphaFoldDB" id="A0RY32"/>
<protein>
    <recommendedName>
        <fullName evidence="1">DNA (cytosine-5-)-methyltransferase</fullName>
        <ecNumber evidence="1">2.1.1.37</ecNumber>
    </recommendedName>
</protein>
<evidence type="ECO:0000256" key="1">
    <source>
        <dbReference type="ARBA" id="ARBA00011975"/>
    </source>
</evidence>
<evidence type="ECO:0000313" key="7">
    <source>
        <dbReference type="Proteomes" id="UP000000758"/>
    </source>
</evidence>
<gene>
    <name evidence="6" type="ordered locus">CENSYa_1631</name>
</gene>
<dbReference type="InterPro" id="IPR031303">
    <property type="entry name" value="C5_meth_CS"/>
</dbReference>
<dbReference type="STRING" id="414004.CENSYa_1631"/>
<dbReference type="HOGENOM" id="CLU_006958_0_1_2"/>
<evidence type="ECO:0000256" key="5">
    <source>
        <dbReference type="RuleBase" id="RU000416"/>
    </source>
</evidence>
<organism evidence="6 7">
    <name type="scientific">Cenarchaeum symbiosum (strain A)</name>
    <dbReference type="NCBI Taxonomy" id="414004"/>
    <lineage>
        <taxon>Archaea</taxon>
        <taxon>Nitrososphaerota</taxon>
        <taxon>Candidatus Cenarchaeales</taxon>
        <taxon>Candidatus Cenarchaeaceae</taxon>
        <taxon>Candidatus Cenarchaeum</taxon>
    </lineage>
</organism>
<name>A0RY32_CENSY</name>
<dbReference type="Gene3D" id="3.40.50.150">
    <property type="entry name" value="Vaccinia Virus protein VP39"/>
    <property type="match status" value="1"/>
</dbReference>
<dbReference type="Gene3D" id="3.90.120.10">
    <property type="entry name" value="DNA Methylase, subunit A, domain 2"/>
    <property type="match status" value="1"/>
</dbReference>
<dbReference type="GO" id="GO:0003886">
    <property type="term" value="F:DNA (cytosine-5-)-methyltransferase activity"/>
    <property type="evidence" value="ECO:0007669"/>
    <property type="project" value="UniProtKB-EC"/>
</dbReference>
<dbReference type="SUPFAM" id="SSF53335">
    <property type="entry name" value="S-adenosyl-L-methionine-dependent methyltransferases"/>
    <property type="match status" value="1"/>
</dbReference>
<dbReference type="NCBIfam" id="TIGR00675">
    <property type="entry name" value="dcm"/>
    <property type="match status" value="1"/>
</dbReference>
<dbReference type="Pfam" id="PF00145">
    <property type="entry name" value="DNA_methylase"/>
    <property type="match status" value="1"/>
</dbReference>
<dbReference type="PRINTS" id="PR00105">
    <property type="entry name" value="C5METTRFRASE"/>
</dbReference>
<keyword evidence="3" id="KW-0808">Transferase</keyword>
<evidence type="ECO:0000256" key="3">
    <source>
        <dbReference type="ARBA" id="ARBA00022679"/>
    </source>
</evidence>
<proteinExistence type="inferred from homology"/>
<dbReference type="InterPro" id="IPR001525">
    <property type="entry name" value="C5_MeTfrase"/>
</dbReference>
<dbReference type="Proteomes" id="UP000000758">
    <property type="component" value="Chromosome"/>
</dbReference>
<dbReference type="PROSITE" id="PS00094">
    <property type="entry name" value="C5_MTASE_1"/>
    <property type="match status" value="1"/>
</dbReference>
<dbReference type="InterPro" id="IPR029063">
    <property type="entry name" value="SAM-dependent_MTases_sf"/>
</dbReference>
<evidence type="ECO:0000313" key="6">
    <source>
        <dbReference type="EMBL" id="ABK78249.1"/>
    </source>
</evidence>
<dbReference type="EC" id="2.1.1.37" evidence="1"/>
<keyword evidence="4" id="KW-0949">S-adenosyl-L-methionine</keyword>
<evidence type="ECO:0000256" key="2">
    <source>
        <dbReference type="ARBA" id="ARBA00022603"/>
    </source>
</evidence>
<comment type="similarity">
    <text evidence="5">Belongs to the class I-like SAM-binding methyltransferase superfamily. C5-methyltransferase family.</text>
</comment>
<sequence length="325" mass="36818">MGKEIRFIDLFCGIGGMRIGLERAGGRCVYSCEINEPARKTYEANFEPVTDKDITEVDAGSIPNHDVLAAGFPCQPFSLAGVVKRNSLGQPSGFDSPEGRLFDNILNILREKRPRGFLLENVKHLQSHDGGRTFKVMLRRLHDVGYDVKHAIIDAKTVVPQHRERLFIVGFDREVEFEFPKMKNAKPRLRDILEPDPGSEYVLTPGVWAALKRHKEACRARGAGFGYGIADPDGVTRTLSRRYYKDGSEILINRGRRRIPRMLTPRECARLMGFPRRFKIPVSDTQAYRQFGNAVVVPVVSSIAKEITKTMINGRRRITLMEYAR</sequence>
<dbReference type="PROSITE" id="PS51679">
    <property type="entry name" value="SAM_MT_C5"/>
    <property type="match status" value="1"/>
</dbReference>
<dbReference type="PANTHER" id="PTHR46098:SF1">
    <property type="entry name" value="TRNA (CYTOSINE(38)-C(5))-METHYLTRANSFERASE"/>
    <property type="match status" value="1"/>
</dbReference>
<keyword evidence="2 6" id="KW-0489">Methyltransferase</keyword>
<evidence type="ECO:0000256" key="4">
    <source>
        <dbReference type="ARBA" id="ARBA00022691"/>
    </source>
</evidence>
<reference evidence="6 7" key="1">
    <citation type="journal article" date="2006" name="Proc. Natl. Acad. Sci. U.S.A.">
        <title>Genomic analysis of the uncultivated marine crenarchaeote Cenarchaeum symbiosum.</title>
        <authorList>
            <person name="Hallam S.J."/>
            <person name="Konstantinidis K.T."/>
            <person name="Putnam N."/>
            <person name="Schleper C."/>
            <person name="Watanabe Y."/>
            <person name="Sugahara J."/>
            <person name="Preston C."/>
            <person name="de la Torre J."/>
            <person name="Richardson P.M."/>
            <person name="DeLong E.F."/>
        </authorList>
    </citation>
    <scope>NUCLEOTIDE SEQUENCE [LARGE SCALE GENOMIC DNA]</scope>
    <source>
        <strain evidence="7">A</strain>
    </source>
</reference>
<dbReference type="REBASE" id="14188">
    <property type="entry name" value="M.CsyAORF1631P"/>
</dbReference>
<dbReference type="GO" id="GO:0032259">
    <property type="term" value="P:methylation"/>
    <property type="evidence" value="ECO:0007669"/>
    <property type="project" value="UniProtKB-KW"/>
</dbReference>
<dbReference type="EnsemblBacteria" id="ABK78249">
    <property type="protein sequence ID" value="ABK78249"/>
    <property type="gene ID" value="CENSYa_1631"/>
</dbReference>
<dbReference type="PATRIC" id="fig|414004.10.peg.1491"/>
<dbReference type="InterPro" id="IPR050750">
    <property type="entry name" value="C5-MTase"/>
</dbReference>
<keyword evidence="7" id="KW-1185">Reference proteome</keyword>
<accession>A0RY32</accession>